<evidence type="ECO:0000256" key="2">
    <source>
        <dbReference type="ARBA" id="ARBA00023043"/>
    </source>
</evidence>
<dbReference type="PROSITE" id="PS50297">
    <property type="entry name" value="ANK_REP_REGION"/>
    <property type="match status" value="2"/>
</dbReference>
<dbReference type="SUPFAM" id="SSF48403">
    <property type="entry name" value="Ankyrin repeat"/>
    <property type="match status" value="1"/>
</dbReference>
<dbReference type="Proteomes" id="UP001174909">
    <property type="component" value="Unassembled WGS sequence"/>
</dbReference>
<evidence type="ECO:0000256" key="1">
    <source>
        <dbReference type="ARBA" id="ARBA00022737"/>
    </source>
</evidence>
<keyword evidence="2 3" id="KW-0040">ANK repeat</keyword>
<protein>
    <submittedName>
        <fullName evidence="4">Ankyrin repeat domain-containing protein 50</fullName>
    </submittedName>
</protein>
<evidence type="ECO:0000313" key="5">
    <source>
        <dbReference type="Proteomes" id="UP001174909"/>
    </source>
</evidence>
<dbReference type="PROSITE" id="PS50088">
    <property type="entry name" value="ANK_REPEAT"/>
    <property type="match status" value="2"/>
</dbReference>
<feature type="non-terminal residue" evidence="4">
    <location>
        <position position="1"/>
    </location>
</feature>
<dbReference type="InterPro" id="IPR036770">
    <property type="entry name" value="Ankyrin_rpt-contain_sf"/>
</dbReference>
<dbReference type="Pfam" id="PF12796">
    <property type="entry name" value="Ank_2"/>
    <property type="match status" value="1"/>
</dbReference>
<dbReference type="PANTHER" id="PTHR24171">
    <property type="entry name" value="ANKYRIN REPEAT DOMAIN-CONTAINING PROTEIN 39-RELATED"/>
    <property type="match status" value="1"/>
</dbReference>
<keyword evidence="1" id="KW-0677">Repeat</keyword>
<feature type="repeat" description="ANK" evidence="3">
    <location>
        <begin position="147"/>
        <end position="179"/>
    </location>
</feature>
<dbReference type="Gene3D" id="1.25.40.20">
    <property type="entry name" value="Ankyrin repeat-containing domain"/>
    <property type="match status" value="1"/>
</dbReference>
<feature type="repeat" description="ANK" evidence="3">
    <location>
        <begin position="180"/>
        <end position="212"/>
    </location>
</feature>
<gene>
    <name evidence="4" type="ORF">GBAR_LOCUS10451</name>
</gene>
<dbReference type="SMART" id="SM00248">
    <property type="entry name" value="ANK"/>
    <property type="match status" value="2"/>
</dbReference>
<reference evidence="4" key="1">
    <citation type="submission" date="2023-03" db="EMBL/GenBank/DDBJ databases">
        <authorList>
            <person name="Steffen K."/>
            <person name="Cardenas P."/>
        </authorList>
    </citation>
    <scope>NUCLEOTIDE SEQUENCE</scope>
</reference>
<dbReference type="InterPro" id="IPR002110">
    <property type="entry name" value="Ankyrin_rpt"/>
</dbReference>
<keyword evidence="5" id="KW-1185">Reference proteome</keyword>
<evidence type="ECO:0000256" key="3">
    <source>
        <dbReference type="PROSITE-ProRule" id="PRU00023"/>
    </source>
</evidence>
<sequence length="212" mass="23534">MCTKRLIPNEVDEKVINGFSEMVVKIDKPESQCTLHEVRKLNKAIIKDSHLCSHSVYIGAVSRNCVVVRLRFPSSAVGWVLAAITPDFMTTHRLTEFAVDGHPLSLIQAQSNNLNNELIAAAVRDEDVMRVVSLLNSGADIQTKDWLSQTPLEWASRYGHLQVVRLLISRGAQLNHQDEDGDSALTRAAWRGQTSIVVELVKAGAKLDLQNK</sequence>
<organism evidence="4 5">
    <name type="scientific">Geodia barretti</name>
    <name type="common">Barrett's horny sponge</name>
    <dbReference type="NCBI Taxonomy" id="519541"/>
    <lineage>
        <taxon>Eukaryota</taxon>
        <taxon>Metazoa</taxon>
        <taxon>Porifera</taxon>
        <taxon>Demospongiae</taxon>
        <taxon>Heteroscleromorpha</taxon>
        <taxon>Tetractinellida</taxon>
        <taxon>Astrophorina</taxon>
        <taxon>Geodiidae</taxon>
        <taxon>Geodia</taxon>
    </lineage>
</organism>
<dbReference type="AlphaFoldDB" id="A0AA35RSY2"/>
<comment type="caution">
    <text evidence="4">The sequence shown here is derived from an EMBL/GenBank/DDBJ whole genome shotgun (WGS) entry which is preliminary data.</text>
</comment>
<dbReference type="EMBL" id="CASHTH010001595">
    <property type="protein sequence ID" value="CAI8017130.1"/>
    <property type="molecule type" value="Genomic_DNA"/>
</dbReference>
<name>A0AA35RSY2_GEOBA</name>
<proteinExistence type="predicted"/>
<accession>A0AA35RSY2</accession>
<evidence type="ECO:0000313" key="4">
    <source>
        <dbReference type="EMBL" id="CAI8017130.1"/>
    </source>
</evidence>